<sequence>MADQARTPTGGIGARVKEFRTIRGFSLTELGRRAHVSTSQLSRIESGARSVSSTVEANIARALGVTVSVLHGLPYIHMLQQDRLDALLTPISSALGSWDIPPEDVPPRPLGALRAEVERIVRLRLRTHFAEIAEALPPLIVEASALAQAHASPGEHREQAHALQAELARTAAIVAYRLGFIDLARLALSRMAMAAPHSGDPAQVAIERMERSSMTHSQASRADRGVALMRVALRDLDDDGTAQTRAVRGALYLRAAQLALQEGNESGAEDWLGQARELAAQVGDVYHYSLMFGPFGVALAQMGVDNERDDHGAALRRASGMRLPEGCPPTLAAHFMIRRARAEAWTARPEEALASLREARRTAPQLTRYHPHVHETVGTLLRARPGGPAEALREFARWSGV</sequence>
<evidence type="ECO:0000313" key="2">
    <source>
        <dbReference type="EMBL" id="RKN42421.1"/>
    </source>
</evidence>
<gene>
    <name evidence="2" type="ORF">D7294_13510</name>
</gene>
<dbReference type="SMART" id="SM00530">
    <property type="entry name" value="HTH_XRE"/>
    <property type="match status" value="1"/>
</dbReference>
<keyword evidence="3" id="KW-1185">Reference proteome</keyword>
<dbReference type="RefSeq" id="WP_120679163.1">
    <property type="nucleotide sequence ID" value="NZ_RBAL01000006.1"/>
</dbReference>
<dbReference type="Gene3D" id="1.10.260.40">
    <property type="entry name" value="lambda repressor-like DNA-binding domains"/>
    <property type="match status" value="1"/>
</dbReference>
<feature type="domain" description="HTH cro/C1-type" evidence="1">
    <location>
        <begin position="16"/>
        <end position="70"/>
    </location>
</feature>
<dbReference type="Proteomes" id="UP000272474">
    <property type="component" value="Unassembled WGS sequence"/>
</dbReference>
<dbReference type="CDD" id="cd00093">
    <property type="entry name" value="HTH_XRE"/>
    <property type="match status" value="1"/>
</dbReference>
<evidence type="ECO:0000259" key="1">
    <source>
        <dbReference type="PROSITE" id="PS50943"/>
    </source>
</evidence>
<dbReference type="InterPro" id="IPR001387">
    <property type="entry name" value="Cro/C1-type_HTH"/>
</dbReference>
<dbReference type="InterPro" id="IPR011990">
    <property type="entry name" value="TPR-like_helical_dom_sf"/>
</dbReference>
<organism evidence="2 3">
    <name type="scientific">Streptomyces hoynatensis</name>
    <dbReference type="NCBI Taxonomy" id="1141874"/>
    <lineage>
        <taxon>Bacteria</taxon>
        <taxon>Bacillati</taxon>
        <taxon>Actinomycetota</taxon>
        <taxon>Actinomycetes</taxon>
        <taxon>Kitasatosporales</taxon>
        <taxon>Streptomycetaceae</taxon>
        <taxon>Streptomyces</taxon>
    </lineage>
</organism>
<dbReference type="PROSITE" id="PS50943">
    <property type="entry name" value="HTH_CROC1"/>
    <property type="match status" value="1"/>
</dbReference>
<comment type="caution">
    <text evidence="2">The sequence shown here is derived from an EMBL/GenBank/DDBJ whole genome shotgun (WGS) entry which is preliminary data.</text>
</comment>
<dbReference type="EMBL" id="RBAL01000006">
    <property type="protein sequence ID" value="RKN42421.1"/>
    <property type="molecule type" value="Genomic_DNA"/>
</dbReference>
<dbReference type="OrthoDB" id="3504495at2"/>
<reference evidence="2 3" key="1">
    <citation type="journal article" date="2014" name="Int. J. Syst. Evol. Microbiol.">
        <title>Streptomyces hoynatensis sp. nov., isolated from deep marine sediment.</title>
        <authorList>
            <person name="Veyisoglu A."/>
            <person name="Sahin N."/>
        </authorList>
    </citation>
    <scope>NUCLEOTIDE SEQUENCE [LARGE SCALE GENOMIC DNA]</scope>
    <source>
        <strain evidence="2 3">KCTC 29097</strain>
    </source>
</reference>
<dbReference type="AlphaFoldDB" id="A0A3A9Z1X6"/>
<evidence type="ECO:0000313" key="3">
    <source>
        <dbReference type="Proteomes" id="UP000272474"/>
    </source>
</evidence>
<proteinExistence type="predicted"/>
<dbReference type="Pfam" id="PF13560">
    <property type="entry name" value="HTH_31"/>
    <property type="match status" value="1"/>
</dbReference>
<accession>A0A3A9Z1X6</accession>
<dbReference type="SUPFAM" id="SSF48452">
    <property type="entry name" value="TPR-like"/>
    <property type="match status" value="1"/>
</dbReference>
<protein>
    <submittedName>
        <fullName evidence="2">XRE family transcriptional regulator</fullName>
    </submittedName>
</protein>
<dbReference type="InterPro" id="IPR010982">
    <property type="entry name" value="Lambda_DNA-bd_dom_sf"/>
</dbReference>
<dbReference type="GO" id="GO:0003677">
    <property type="term" value="F:DNA binding"/>
    <property type="evidence" value="ECO:0007669"/>
    <property type="project" value="InterPro"/>
</dbReference>
<dbReference type="SUPFAM" id="SSF47413">
    <property type="entry name" value="lambda repressor-like DNA-binding domains"/>
    <property type="match status" value="1"/>
</dbReference>
<name>A0A3A9Z1X6_9ACTN</name>